<dbReference type="Proteomes" id="UP001500945">
    <property type="component" value="Unassembled WGS sequence"/>
</dbReference>
<keyword evidence="4" id="KW-1185">Reference proteome</keyword>
<dbReference type="EMBL" id="BAABGM010000025">
    <property type="protein sequence ID" value="GAA4412719.1"/>
    <property type="molecule type" value="Genomic_DNA"/>
</dbReference>
<dbReference type="Pfam" id="PF11377">
    <property type="entry name" value="DUF3180"/>
    <property type="match status" value="1"/>
</dbReference>
<feature type="transmembrane region" description="Helical" evidence="2">
    <location>
        <begin position="41"/>
        <end position="58"/>
    </location>
</feature>
<evidence type="ECO:0000256" key="2">
    <source>
        <dbReference type="SAM" id="Phobius"/>
    </source>
</evidence>
<organism evidence="3 4">
    <name type="scientific">Fodinibacter luteus</name>
    <dbReference type="NCBI Taxonomy" id="552064"/>
    <lineage>
        <taxon>Bacteria</taxon>
        <taxon>Bacillati</taxon>
        <taxon>Actinomycetota</taxon>
        <taxon>Actinomycetes</taxon>
        <taxon>Micrococcales</taxon>
        <taxon>Intrasporangiaceae</taxon>
        <taxon>Fodinibacter (ex Wang et al. 2009)</taxon>
    </lineage>
</organism>
<proteinExistence type="predicted"/>
<feature type="transmembrane region" description="Helical" evidence="2">
    <location>
        <begin position="119"/>
        <end position="139"/>
    </location>
</feature>
<feature type="region of interest" description="Disordered" evidence="1">
    <location>
        <begin position="149"/>
        <end position="168"/>
    </location>
</feature>
<accession>A0ABP8KR75</accession>
<reference evidence="4" key="1">
    <citation type="journal article" date="2019" name="Int. J. Syst. Evol. Microbiol.">
        <title>The Global Catalogue of Microorganisms (GCM) 10K type strain sequencing project: providing services to taxonomists for standard genome sequencing and annotation.</title>
        <authorList>
            <consortium name="The Broad Institute Genomics Platform"/>
            <consortium name="The Broad Institute Genome Sequencing Center for Infectious Disease"/>
            <person name="Wu L."/>
            <person name="Ma J."/>
        </authorList>
    </citation>
    <scope>NUCLEOTIDE SEQUENCE [LARGE SCALE GENOMIC DNA]</scope>
    <source>
        <strain evidence="4">JCM 17809</strain>
    </source>
</reference>
<evidence type="ECO:0000256" key="1">
    <source>
        <dbReference type="SAM" id="MobiDB-lite"/>
    </source>
</evidence>
<sequence>MRHREIRVHTLVLVAAVTGILGFAVFALLTRDGSLVPRPSLLAGVLLVVMGGLVLWMARPVRRYLTGRATSTLDPLRAARVVVLAQAAAITGAAAAGWYAGQVAVVLTDLSLVANRGRLLPLGALVVASLALSAAGLVAQRWCRIEPPEEDLGERGESDRLDRDDHHR</sequence>
<evidence type="ECO:0008006" key="5">
    <source>
        <dbReference type="Google" id="ProtNLM"/>
    </source>
</evidence>
<dbReference type="RefSeq" id="WP_345208328.1">
    <property type="nucleotide sequence ID" value="NZ_BAABGM010000025.1"/>
</dbReference>
<gene>
    <name evidence="3" type="ORF">GCM10023168_34830</name>
</gene>
<feature type="transmembrane region" description="Helical" evidence="2">
    <location>
        <begin position="12"/>
        <end position="29"/>
    </location>
</feature>
<keyword evidence="2" id="KW-1133">Transmembrane helix</keyword>
<evidence type="ECO:0000313" key="4">
    <source>
        <dbReference type="Proteomes" id="UP001500945"/>
    </source>
</evidence>
<name>A0ABP8KR75_9MICO</name>
<dbReference type="InterPro" id="IPR021517">
    <property type="entry name" value="DUF3180"/>
</dbReference>
<comment type="caution">
    <text evidence="3">The sequence shown here is derived from an EMBL/GenBank/DDBJ whole genome shotgun (WGS) entry which is preliminary data.</text>
</comment>
<evidence type="ECO:0000313" key="3">
    <source>
        <dbReference type="EMBL" id="GAA4412719.1"/>
    </source>
</evidence>
<keyword evidence="2" id="KW-0472">Membrane</keyword>
<protein>
    <recommendedName>
        <fullName evidence="5">DUF3180 domain-containing protein</fullName>
    </recommendedName>
</protein>
<keyword evidence="2" id="KW-0812">Transmembrane</keyword>
<feature type="transmembrane region" description="Helical" evidence="2">
    <location>
        <begin position="78"/>
        <end position="99"/>
    </location>
</feature>